<dbReference type="OrthoDB" id="2115465at2759"/>
<dbReference type="InterPro" id="IPR059041">
    <property type="entry name" value="Ig_DLEC1_1"/>
</dbReference>
<reference evidence="3" key="1">
    <citation type="journal article" date="2020" name="Nat. Ecol. Evol.">
        <title>Deeply conserved synteny resolves early events in vertebrate evolution.</title>
        <authorList>
            <person name="Simakov O."/>
            <person name="Marletaz F."/>
            <person name="Yue J.X."/>
            <person name="O'Connell B."/>
            <person name="Jenkins J."/>
            <person name="Brandt A."/>
            <person name="Calef R."/>
            <person name="Tung C.H."/>
            <person name="Huang T.K."/>
            <person name="Schmutz J."/>
            <person name="Satoh N."/>
            <person name="Yu J.K."/>
            <person name="Putnam N.H."/>
            <person name="Green R.E."/>
            <person name="Rokhsar D.S."/>
        </authorList>
    </citation>
    <scope>NUCLEOTIDE SEQUENCE [LARGE SCALE GENOMIC DNA]</scope>
    <source>
        <strain evidence="3">S238N-H82</strain>
    </source>
</reference>
<reference evidence="4" key="2">
    <citation type="submission" date="2025-08" db="UniProtKB">
        <authorList>
            <consortium name="RefSeq"/>
        </authorList>
    </citation>
    <scope>IDENTIFICATION</scope>
    <source>
        <strain evidence="4">S238N-H82</strain>
        <tissue evidence="4">Testes</tissue>
    </source>
</reference>
<name>A0A9J7LWN0_BRAFL</name>
<dbReference type="PANTHER" id="PTHR46348:SF1">
    <property type="entry name" value="DELETED IN LUNG AND ESOPHAGEAL CANCER PROTEIN 1"/>
    <property type="match status" value="1"/>
</dbReference>
<dbReference type="Pfam" id="PF23316">
    <property type="entry name" value="Ig_DLEC1_6th"/>
    <property type="match status" value="2"/>
</dbReference>
<sequence>MSLVQTPGAEPPMYLQRPSSGRSQDISHVLASTFRELFTRDVVTPDTVKYLNTSRHGDDVYHERYVEDLRKIQAERERRMQEVSMLERHIIQARARATSADERALNRVAEGYNTYHDLGLPPVRSHFCYLLDSELLKRHGLLVPEHFSTQEPPPQKPPEAVELPNYARDTLTFHEHVSTSPVDDGYDDPDEMPRKEVKRSPTTRVTQEESRPKTIKEGLREVWKEAMPPVSRVKERSVLANLEERHNFLRNPRHIPPSAPHGGRTLVKKKKKLPKLVGGRSVYVEDSPTEKEPAVVFVASPLEVVFRQYSVGQVYEMILDLKNVTTASRQCRVIPPKTSHFSVGLGQFPGEQGTVAPGMSCQYTVRFAPDSLADYDDCVQVQTQSATPMFIKIKGRREPPALTLPSVLDCGHCLVGGCRVVQFLCRNDGGPGRFCLMPKKNWPTANYRSISTPGRVELAPFEVRPAVFQLMPGEAILLEILFAPTSIKTFNQTVTMVCDNCQVKHFTVKGVGQTAGVEMMMVAGGESEPLPGEILDATARHLIRFDSVHPMTFAQRSMAIRNTTDVELPFHWQIVKPTLEPPDPGEGEKVSGNIECYPDVGTAFSIIPEGGVLQPSNTEEFVVTFAPTQVSSLAVGIFTGITGNEETSYNSVLHMILHHIPEIPHSDEDTTPRDRPPTPEGKADIHRQKSSDSLGSQSSSKASEDGLRVRDVIALEVELKGTCRTYNVLLDPYAIIVPGQLLMSTPLKKHFRMINTSQWMLSFSWESLSDPHILEVEPPAGHIEAGDVMDMQLSITGGQPGVLEHRLLCHIQNRSEPVSLYIRANIKGPEVIIETPSLDFGLAQPGDVVVREIHVRNTCQIRAKWSLQESAAFLETEDGTVLPSEFELTPSSGELPPLGSLAVRAVFRPARCRSVRTVFVLMVPNGPDSHVGAQVEVQTPQVCLMSCQLVIDEIYTDVPVRREITLLNQTLLETDFTWGQVRCLFVCLFMCLYLHGRARSAGNHAAQSDSAGDGLHLGTGALLVCLFVYVFIMIDEIYTDVPVRREITLLNQTLLETDFTWGQVRCLFVCLFVYVFIMIDEIYTDVPVRREITLLNQTLLETDFTWGQPEGPHAERCSVEFGTPCGHLGPREKVDITVTFTGHTQGEISEVRIPCRIQGMADPVYLTVFCQVRGLTVSYNVSKEPEMEVEDANSDLVLDFGKDVEIHGNPRRFLHITNHTAIMAPFSIQVDYFHARPPSPPGQKAGVFHPVTKGSRRQLLGRTPNIADPLSKTPSKSAVDFSQALLRDGKGAAFLVHPAAGVLMPFHTVTVEIASYSDIWGEYRDQLICKVKDLAPVSVPIRMTVVGCPLNFQMTAAFRDQQPVVRYGTHVSGVAPIVRNMRVNNPCPHDIRVDWQSFNYGQQDTQLLDLMVSYGQAFPRRDRNGEEIVPPEVLVEEEPADSPQEEAPERRKVVLVNLRPHEGQRANQPYDITPKQLVIQARSHGNIKVTFTPLHNQDVETGIDCNAFALGFMSLDSKVALSVPGKVSRVQGYHMTPLRLEMTSHVKPAQLTLEPADEEGMVYYTAASDLMQQGQLSSEFLKTTSCTVTNKTETPLQFRLVTTPPFLLVGVEVAGVRGRAFARTQASGFYTLNPRQNMKVSIAFRVSMDLVHLVDKLAGWREGDKMWLTRHGGERRLHFTQNMVIEFNNGTTQVSLTQNMVIEFNNGTTQVSLTLTQNMVIEFNNGTTQVSLTLTQNMVIEFNNGTTQVSLTQNMVIEFNNGTTQVSLTLTQNMVIEFNNGTTQVSLTLTQNMVIKFNNGTTQVSLTLTQNMDINIDIAKVSLTLTLNMIIEIDNDTAQVRLTLNMIIEIDIDIAKVRLTLTLNMDIDIDIGTANVRLTLTMIIEIDIGTTNLSSEFLKTTSCTVTNKTETPLQFRLVTTPPFLLVGVEVAGVRGRAFARTQASGFYTLNPRQNMKVSIAFRVSMDLVHLVDKLAGWREGDKMWLTRHGGERRLHFTQNMVIEFNNGTTQNLPLRASLVIPSISLSVETVDFGICMVEQEREMDIIIANPTASDCYWTATIESRDKDQAFQVTPASGLLQGALSHIAQNKALLKLNFSARHIVTLSHIAQNKALLKLNFSARHSKAFECVIVFQGVLGEEVRRLQVKGHGSYDGRHEAIMDI</sequence>
<dbReference type="RefSeq" id="XP_035690086.1">
    <property type="nucleotide sequence ID" value="XM_035834193.1"/>
</dbReference>
<dbReference type="GO" id="GO:0005929">
    <property type="term" value="C:cilium"/>
    <property type="evidence" value="ECO:0000318"/>
    <property type="project" value="GO_Central"/>
</dbReference>
<feature type="compositionally biased region" description="Low complexity" evidence="1">
    <location>
        <begin position="691"/>
        <end position="701"/>
    </location>
</feature>
<organism evidence="3 4">
    <name type="scientific">Branchiostoma floridae</name>
    <name type="common">Florida lancelet</name>
    <name type="synonym">Amphioxus</name>
    <dbReference type="NCBI Taxonomy" id="7739"/>
    <lineage>
        <taxon>Eukaryota</taxon>
        <taxon>Metazoa</taxon>
        <taxon>Chordata</taxon>
        <taxon>Cephalochordata</taxon>
        <taxon>Leptocardii</taxon>
        <taxon>Amphioxiformes</taxon>
        <taxon>Branchiostomatidae</taxon>
        <taxon>Branchiostoma</taxon>
    </lineage>
</organism>
<dbReference type="KEGG" id="bfo:118425386"/>
<feature type="domain" description="Deleted in lung and esophageal cancer protein 1 Ig-like" evidence="2">
    <location>
        <begin position="297"/>
        <end position="396"/>
    </location>
</feature>
<gene>
    <name evidence="4" type="primary">LOC118425386</name>
</gene>
<dbReference type="InterPro" id="IPR033304">
    <property type="entry name" value="DLEC1"/>
</dbReference>
<protein>
    <submittedName>
        <fullName evidence="4">Deleted in lung and esophageal cancer protein 1-like</fullName>
    </submittedName>
</protein>
<feature type="region of interest" description="Disordered" evidence="1">
    <location>
        <begin position="176"/>
        <end position="213"/>
    </location>
</feature>
<feature type="region of interest" description="Disordered" evidence="1">
    <location>
        <begin position="1"/>
        <end position="22"/>
    </location>
</feature>
<keyword evidence="3" id="KW-1185">Reference proteome</keyword>
<dbReference type="GO" id="GO:0015631">
    <property type="term" value="F:tubulin binding"/>
    <property type="evidence" value="ECO:0000318"/>
    <property type="project" value="GO_Central"/>
</dbReference>
<dbReference type="OMA" id="LIKYTWE"/>
<dbReference type="PANTHER" id="PTHR46348">
    <property type="entry name" value="DELETED IN LUNG AND ESOPHAGEAL CANCER PROTEIN 1"/>
    <property type="match status" value="1"/>
</dbReference>
<feature type="region of interest" description="Disordered" evidence="1">
    <location>
        <begin position="663"/>
        <end position="703"/>
    </location>
</feature>
<dbReference type="Pfam" id="PF23277">
    <property type="entry name" value="Ig_Dlec1_1"/>
    <property type="match status" value="1"/>
</dbReference>
<accession>A0A9J7LWN0</accession>
<evidence type="ECO:0000256" key="1">
    <source>
        <dbReference type="SAM" id="MobiDB-lite"/>
    </source>
</evidence>
<dbReference type="GeneID" id="118425386"/>
<dbReference type="GO" id="GO:0008285">
    <property type="term" value="P:negative regulation of cell population proliferation"/>
    <property type="evidence" value="ECO:0007669"/>
    <property type="project" value="InterPro"/>
</dbReference>
<dbReference type="Gene3D" id="2.60.40.10">
    <property type="entry name" value="Immunoglobulins"/>
    <property type="match status" value="8"/>
</dbReference>
<dbReference type="Proteomes" id="UP000001554">
    <property type="component" value="Chromosome 11"/>
</dbReference>
<evidence type="ECO:0000259" key="2">
    <source>
        <dbReference type="Pfam" id="PF23277"/>
    </source>
</evidence>
<feature type="compositionally biased region" description="Basic and acidic residues" evidence="1">
    <location>
        <begin position="663"/>
        <end position="690"/>
    </location>
</feature>
<dbReference type="InterPro" id="IPR013783">
    <property type="entry name" value="Ig-like_fold"/>
</dbReference>
<evidence type="ECO:0000313" key="3">
    <source>
        <dbReference type="Proteomes" id="UP000001554"/>
    </source>
</evidence>
<proteinExistence type="predicted"/>
<evidence type="ECO:0000313" key="4">
    <source>
        <dbReference type="RefSeq" id="XP_035690086.1"/>
    </source>
</evidence>
<dbReference type="GO" id="GO:0005737">
    <property type="term" value="C:cytoplasm"/>
    <property type="evidence" value="ECO:0000318"/>
    <property type="project" value="GO_Central"/>
</dbReference>